<dbReference type="InterPro" id="IPR046348">
    <property type="entry name" value="SIS_dom_sf"/>
</dbReference>
<evidence type="ECO:0000256" key="3">
    <source>
        <dbReference type="ARBA" id="ARBA00023122"/>
    </source>
</evidence>
<dbReference type="GO" id="GO:0005975">
    <property type="term" value="P:carbohydrate metabolic process"/>
    <property type="evidence" value="ECO:0007669"/>
    <property type="project" value="InterPro"/>
</dbReference>
<dbReference type="CDD" id="cd04604">
    <property type="entry name" value="CBS_pair_SIS_assoc"/>
    <property type="match status" value="1"/>
</dbReference>
<dbReference type="PROSITE" id="PS51464">
    <property type="entry name" value="SIS"/>
    <property type="match status" value="1"/>
</dbReference>
<organism evidence="10 11">
    <name type="scientific">Thiorhodovibrio frisius</name>
    <dbReference type="NCBI Taxonomy" id="631362"/>
    <lineage>
        <taxon>Bacteria</taxon>
        <taxon>Pseudomonadati</taxon>
        <taxon>Pseudomonadota</taxon>
        <taxon>Gammaproteobacteria</taxon>
        <taxon>Chromatiales</taxon>
        <taxon>Chromatiaceae</taxon>
        <taxon>Thiorhodovibrio</taxon>
    </lineage>
</organism>
<keyword evidence="5" id="KW-0862">Zinc</keyword>
<dbReference type="Gene3D" id="3.10.580.10">
    <property type="entry name" value="CBS-domain"/>
    <property type="match status" value="1"/>
</dbReference>
<feature type="site" description="Catalytically relevant" evidence="6">
    <location>
        <position position="103"/>
    </location>
</feature>
<dbReference type="GO" id="GO:1901135">
    <property type="term" value="P:carbohydrate derivative metabolic process"/>
    <property type="evidence" value="ECO:0007669"/>
    <property type="project" value="InterPro"/>
</dbReference>
<dbReference type="InterPro" id="IPR046342">
    <property type="entry name" value="CBS_dom_sf"/>
</dbReference>
<reference evidence="10 11" key="2">
    <citation type="submission" date="2011-11" db="EMBL/GenBank/DDBJ databases">
        <authorList>
            <consortium name="US DOE Joint Genome Institute"/>
            <person name="Lucas S."/>
            <person name="Han J."/>
            <person name="Lapidus A."/>
            <person name="Cheng J.-F."/>
            <person name="Goodwin L."/>
            <person name="Pitluck S."/>
            <person name="Peters L."/>
            <person name="Ovchinnikova G."/>
            <person name="Zhang X."/>
            <person name="Detter J.C."/>
            <person name="Han C."/>
            <person name="Tapia R."/>
            <person name="Land M."/>
            <person name="Hauser L."/>
            <person name="Kyrpides N."/>
            <person name="Ivanova N."/>
            <person name="Pagani I."/>
            <person name="Vogl K."/>
            <person name="Liu Z."/>
            <person name="Overmann J."/>
            <person name="Frigaard N.-U."/>
            <person name="Bryant D."/>
            <person name="Woyke T."/>
        </authorList>
    </citation>
    <scope>NUCLEOTIDE SEQUENCE [LARGE SCALE GENOMIC DNA]</scope>
    <source>
        <strain evidence="10 11">970</strain>
    </source>
</reference>
<evidence type="ECO:0000256" key="5">
    <source>
        <dbReference type="PIRSR" id="PIRSR004692-2"/>
    </source>
</evidence>
<dbReference type="SUPFAM" id="SSF54631">
    <property type="entry name" value="CBS-domain pair"/>
    <property type="match status" value="1"/>
</dbReference>
<sequence>MLCRAFNCQRGVSDPGQGARGDGERLNGVFDQAVHLILETTGRVIVSGMGKSGAIGNKIAATLASTGTPSFAVHPAEAYHGDLGMFTADDVAILISYSGETEEVIRLIPSLRHFGVKTIALVGNAQSTLGRNADLVLDISVEREACPNNLAPTTSTTVTLAMGDALAVALINRRHFKPQDFAIFHPGGSLGRRLLTRIKDVMHANLPLCAPLDSLRDVIMTITQAGLGVGVVVDNGALKGVITDGDLRRALFHHDRMDSLTASDIMTRSPLTVNETEMFADAENIMLKASVTALLVVNDQGVLTGILKLQDASQLK</sequence>
<keyword evidence="3 7" id="KW-0129">CBS domain</keyword>
<keyword evidence="11" id="KW-1185">Reference proteome</keyword>
<dbReference type="GO" id="GO:0046872">
    <property type="term" value="F:metal ion binding"/>
    <property type="evidence" value="ECO:0007669"/>
    <property type="project" value="UniProtKB-KW"/>
</dbReference>
<accession>H8Z256</accession>
<comment type="catalytic activity">
    <reaction evidence="4">
        <text>D-arabinose 5-phosphate = D-ribulose 5-phosphate</text>
        <dbReference type="Rhea" id="RHEA:23104"/>
        <dbReference type="ChEBI" id="CHEBI:57693"/>
        <dbReference type="ChEBI" id="CHEBI:58121"/>
        <dbReference type="EC" id="5.3.1.13"/>
    </reaction>
</comment>
<feature type="domain" description="CBS" evidence="8">
    <location>
        <begin position="202"/>
        <end position="259"/>
    </location>
</feature>
<dbReference type="eggNOG" id="COG0794">
    <property type="taxonomic scope" value="Bacteria"/>
</dbReference>
<protein>
    <recommendedName>
        <fullName evidence="4">Arabinose 5-phosphate isomerase</fullName>
        <shortName evidence="4">API</shortName>
        <ecNumber evidence="4">5.3.1.13</ecNumber>
    </recommendedName>
</protein>
<dbReference type="FunFam" id="3.40.50.10490:FF:000011">
    <property type="entry name" value="Arabinose 5-phosphate isomerase"/>
    <property type="match status" value="1"/>
</dbReference>
<dbReference type="EMBL" id="JH603169">
    <property type="protein sequence ID" value="EIC22618.1"/>
    <property type="molecule type" value="Genomic_DNA"/>
</dbReference>
<dbReference type="Pfam" id="PF00571">
    <property type="entry name" value="CBS"/>
    <property type="match status" value="2"/>
</dbReference>
<comment type="similarity">
    <text evidence="1 4">Belongs to the SIS family. GutQ/KpsF subfamily.</text>
</comment>
<dbReference type="STRING" id="631362.Thi970DRAFT_02895"/>
<evidence type="ECO:0000256" key="4">
    <source>
        <dbReference type="PIRNR" id="PIRNR004692"/>
    </source>
</evidence>
<dbReference type="NCBIfam" id="TIGR00393">
    <property type="entry name" value="kpsF"/>
    <property type="match status" value="1"/>
</dbReference>
<evidence type="ECO:0000313" key="10">
    <source>
        <dbReference type="EMBL" id="EIC22618.1"/>
    </source>
</evidence>
<evidence type="ECO:0000256" key="7">
    <source>
        <dbReference type="PROSITE-ProRule" id="PRU00703"/>
    </source>
</evidence>
<dbReference type="EC" id="5.3.1.13" evidence="4"/>
<evidence type="ECO:0000256" key="6">
    <source>
        <dbReference type="PIRSR" id="PIRSR004692-3"/>
    </source>
</evidence>
<feature type="site" description="Catalytically relevant" evidence="6">
    <location>
        <position position="185"/>
    </location>
</feature>
<dbReference type="Pfam" id="PF01380">
    <property type="entry name" value="SIS"/>
    <property type="match status" value="1"/>
</dbReference>
<feature type="binding site" evidence="5">
    <location>
        <position position="74"/>
    </location>
    <ligand>
        <name>Zn(2+)</name>
        <dbReference type="ChEBI" id="CHEBI:29105"/>
    </ligand>
</feature>
<feature type="domain" description="CBS" evidence="8">
    <location>
        <begin position="266"/>
        <end position="316"/>
    </location>
</feature>
<evidence type="ECO:0000256" key="2">
    <source>
        <dbReference type="ARBA" id="ARBA00022737"/>
    </source>
</evidence>
<dbReference type="GO" id="GO:0019146">
    <property type="term" value="F:arabinose-5-phosphate isomerase activity"/>
    <property type="evidence" value="ECO:0007669"/>
    <property type="project" value="UniProtKB-EC"/>
</dbReference>
<dbReference type="Proteomes" id="UP000002964">
    <property type="component" value="Unassembled WGS sequence"/>
</dbReference>
<reference evidence="11" key="1">
    <citation type="submission" date="2011-06" db="EMBL/GenBank/DDBJ databases">
        <authorList>
            <consortium name="US DOE Joint Genome Institute (JGI-PGF)"/>
            <person name="Lucas S."/>
            <person name="Han J."/>
            <person name="Lapidus A."/>
            <person name="Cheng J.-F."/>
            <person name="Goodwin L."/>
            <person name="Pitluck S."/>
            <person name="Peters L."/>
            <person name="Land M.L."/>
            <person name="Hauser L."/>
            <person name="Vogl K."/>
            <person name="Liu Z."/>
            <person name="Overmann J."/>
            <person name="Frigaard N.-U."/>
            <person name="Bryant D.A."/>
            <person name="Woyke T.J."/>
        </authorList>
    </citation>
    <scope>NUCLEOTIDE SEQUENCE [LARGE SCALE GENOMIC DNA]</scope>
    <source>
        <strain evidence="11">970</strain>
    </source>
</reference>
<dbReference type="InterPro" id="IPR004800">
    <property type="entry name" value="KdsD/KpsF-type"/>
</dbReference>
<dbReference type="PANTHER" id="PTHR42745">
    <property type="match status" value="1"/>
</dbReference>
<dbReference type="InterPro" id="IPR035474">
    <property type="entry name" value="SIS_Kpsf"/>
</dbReference>
<dbReference type="SMART" id="SM00116">
    <property type="entry name" value="CBS"/>
    <property type="match status" value="2"/>
</dbReference>
<feature type="domain" description="SIS" evidence="9">
    <location>
        <begin position="33"/>
        <end position="176"/>
    </location>
</feature>
<dbReference type="PIRSF" id="PIRSF004692">
    <property type="entry name" value="KdsD_KpsF"/>
    <property type="match status" value="1"/>
</dbReference>
<keyword evidence="2" id="KW-0677">Repeat</keyword>
<evidence type="ECO:0000259" key="9">
    <source>
        <dbReference type="PROSITE" id="PS51464"/>
    </source>
</evidence>
<dbReference type="OrthoDB" id="9762536at2"/>
<proteinExistence type="inferred from homology"/>
<dbReference type="InterPro" id="IPR050986">
    <property type="entry name" value="GutQ/KpsF_isomerases"/>
</dbReference>
<dbReference type="CDD" id="cd05014">
    <property type="entry name" value="SIS_Kpsf"/>
    <property type="match status" value="1"/>
</dbReference>
<keyword evidence="4" id="KW-0413">Isomerase</keyword>
<dbReference type="PANTHER" id="PTHR42745:SF1">
    <property type="entry name" value="ARABINOSE 5-PHOSPHATE ISOMERASE KDSD"/>
    <property type="match status" value="1"/>
</dbReference>
<gene>
    <name evidence="10" type="ORF">Thi970DRAFT_02895</name>
</gene>
<dbReference type="GO" id="GO:0097367">
    <property type="term" value="F:carbohydrate derivative binding"/>
    <property type="evidence" value="ECO:0007669"/>
    <property type="project" value="InterPro"/>
</dbReference>
<evidence type="ECO:0000259" key="8">
    <source>
        <dbReference type="PROSITE" id="PS51371"/>
    </source>
</evidence>
<dbReference type="eggNOG" id="COG2905">
    <property type="taxonomic scope" value="Bacteria"/>
</dbReference>
<dbReference type="HOGENOM" id="CLU_040681_13_1_6"/>
<dbReference type="InterPro" id="IPR001347">
    <property type="entry name" value="SIS_dom"/>
</dbReference>
<dbReference type="AlphaFoldDB" id="H8Z256"/>
<feature type="site" description="Catalytically relevant" evidence="6">
    <location>
        <position position="144"/>
    </location>
</feature>
<name>H8Z256_9GAMM</name>
<dbReference type="Gene3D" id="3.40.50.10490">
    <property type="entry name" value="Glucose-6-phosphate isomerase like protein, domain 1"/>
    <property type="match status" value="1"/>
</dbReference>
<dbReference type="SUPFAM" id="SSF53697">
    <property type="entry name" value="SIS domain"/>
    <property type="match status" value="1"/>
</dbReference>
<evidence type="ECO:0000313" key="11">
    <source>
        <dbReference type="Proteomes" id="UP000002964"/>
    </source>
</evidence>
<dbReference type="InterPro" id="IPR000644">
    <property type="entry name" value="CBS_dom"/>
</dbReference>
<feature type="site" description="Catalytically relevant" evidence="6">
    <location>
        <position position="51"/>
    </location>
</feature>
<keyword evidence="5" id="KW-0479">Metal-binding</keyword>
<evidence type="ECO:0000256" key="1">
    <source>
        <dbReference type="ARBA" id="ARBA00008165"/>
    </source>
</evidence>
<dbReference type="PROSITE" id="PS51371">
    <property type="entry name" value="CBS"/>
    <property type="match status" value="2"/>
</dbReference>